<evidence type="ECO:0000256" key="10">
    <source>
        <dbReference type="ARBA" id="ARBA00061364"/>
    </source>
</evidence>
<dbReference type="eggNOG" id="KOG0089">
    <property type="taxonomic scope" value="Eukaryota"/>
</dbReference>
<dbReference type="CDD" id="cd01080">
    <property type="entry name" value="NAD_bind_m-THF_DH_Cyclohyd"/>
    <property type="match status" value="1"/>
</dbReference>
<dbReference type="FunFam" id="3.40.50.720:FF:000006">
    <property type="entry name" value="Bifunctional protein FolD"/>
    <property type="match status" value="1"/>
</dbReference>
<evidence type="ECO:0000313" key="14">
    <source>
        <dbReference type="EMBL" id="RMZ52082.1"/>
    </source>
</evidence>
<dbReference type="Pfam" id="PF02882">
    <property type="entry name" value="THF_DHG_CYH_C"/>
    <property type="match status" value="1"/>
</dbReference>
<dbReference type="GO" id="GO:0005829">
    <property type="term" value="C:cytosol"/>
    <property type="evidence" value="ECO:0007669"/>
    <property type="project" value="TreeGrafter"/>
</dbReference>
<proteinExistence type="inferred from homology"/>
<name>A0A087SD10_AUXPR</name>
<dbReference type="PRINTS" id="PR00085">
    <property type="entry name" value="THFDHDRGNASE"/>
</dbReference>
<dbReference type="SUPFAM" id="SSF51735">
    <property type="entry name" value="NAD(P)-binding Rossmann-fold domains"/>
    <property type="match status" value="1"/>
</dbReference>
<evidence type="ECO:0000256" key="2">
    <source>
        <dbReference type="ARBA" id="ARBA00011738"/>
    </source>
</evidence>
<dbReference type="InterPro" id="IPR000672">
    <property type="entry name" value="THF_DH/CycHdrlase"/>
</dbReference>
<dbReference type="Gene3D" id="3.40.50.720">
    <property type="entry name" value="NAD(P)-binding Rossmann-like Domain"/>
    <property type="match status" value="1"/>
</dbReference>
<feature type="domain" description="Tetrahydrofolate dehydrogenase/cyclohydrolase catalytic" evidence="11">
    <location>
        <begin position="11"/>
        <end position="99"/>
    </location>
</feature>
<comment type="pathway">
    <text evidence="1">One-carbon metabolism; tetrahydrofolate interconversion.</text>
</comment>
<dbReference type="GO" id="GO:0004477">
    <property type="term" value="F:methenyltetrahydrofolate cyclohydrolase activity"/>
    <property type="evidence" value="ECO:0007669"/>
    <property type="project" value="TreeGrafter"/>
</dbReference>
<reference evidence="13 15" key="1">
    <citation type="journal article" date="2014" name="BMC Genomics">
        <title>Oil accumulation mechanisms of the oleaginous microalga Chlorella protothecoides revealed through its genome, transcriptomes, and proteomes.</title>
        <authorList>
            <person name="Gao C."/>
            <person name="Wang Y."/>
            <person name="Shen Y."/>
            <person name="Yan D."/>
            <person name="He X."/>
            <person name="Dai J."/>
            <person name="Wu Q."/>
        </authorList>
    </citation>
    <scope>NUCLEOTIDE SEQUENCE [LARGE SCALE GENOMIC DNA]</scope>
    <source>
        <strain evidence="13 15">0710</strain>
    </source>
</reference>
<dbReference type="InterPro" id="IPR046346">
    <property type="entry name" value="Aminoacid_DH-like_N_sf"/>
</dbReference>
<dbReference type="InterPro" id="IPR020631">
    <property type="entry name" value="THF_DH/CycHdrlase_NAD-bd_dom"/>
</dbReference>
<keyword evidence="5" id="KW-0521">NADP</keyword>
<dbReference type="EMBL" id="KL662095">
    <property type="protein sequence ID" value="KFM23614.1"/>
    <property type="molecule type" value="Genomic_DNA"/>
</dbReference>
<dbReference type="InterPro" id="IPR020867">
    <property type="entry name" value="THF_DH/CycHdrlase_CS"/>
</dbReference>
<keyword evidence="7" id="KW-0511">Multifunctional enzyme</keyword>
<sequence>MLPNVSCLIQAPGLAVVLVGQRKDSQTYVRSKKKACEEVGIVSYGVDLPETATEDEVLEVVAKFNADPNVHGILVQLPLPKHINEKRVLDAISLEKDVDGFHPNNIGELAMRGRSPMYVSCTPKGCLELLKRSGITLAGKRAAVVGRSNIVGLPAALLLQQEDATVTVIHSRTPDAQQLCAEADIVIAACGKAEMITGDWIKPGATVIDVGINAVDDPTAKRGYRLVGDVNFEEAKEKAAFITPVPGGVGPMTIAMLLRNTVDGAKRSLEN</sequence>
<comment type="similarity">
    <text evidence="10">Belongs to the tetrahydrofolate dehydrogenase/cyclohydrolase family.</text>
</comment>
<reference evidence="16" key="2">
    <citation type="journal article" date="2018" name="Algal Res.">
        <title>Characterization of plant carbon substrate utilization by Auxenochlorella protothecoides.</title>
        <authorList>
            <person name="Vogler B.W."/>
            <person name="Starkenburg S.R."/>
            <person name="Sudasinghe N."/>
            <person name="Schambach J.Y."/>
            <person name="Rollin J.A."/>
            <person name="Pattathil S."/>
            <person name="Barry A.N."/>
        </authorList>
    </citation>
    <scope>NUCLEOTIDE SEQUENCE [LARGE SCALE GENOMIC DNA]</scope>
    <source>
        <strain evidence="16">UTEX 25</strain>
    </source>
</reference>
<dbReference type="KEGG" id="apro:F751_2873"/>
<evidence type="ECO:0000313" key="13">
    <source>
        <dbReference type="EMBL" id="KFM23614.1"/>
    </source>
</evidence>
<evidence type="ECO:0000256" key="8">
    <source>
        <dbReference type="ARBA" id="ARBA00052194"/>
    </source>
</evidence>
<dbReference type="EMBL" id="QOKY01000215">
    <property type="protein sequence ID" value="RMZ52082.1"/>
    <property type="molecule type" value="Genomic_DNA"/>
</dbReference>
<evidence type="ECO:0000259" key="12">
    <source>
        <dbReference type="Pfam" id="PF02882"/>
    </source>
</evidence>
<dbReference type="Proteomes" id="UP000028924">
    <property type="component" value="Unassembled WGS sequence"/>
</dbReference>
<evidence type="ECO:0000256" key="5">
    <source>
        <dbReference type="ARBA" id="ARBA00022857"/>
    </source>
</evidence>
<dbReference type="HAMAP" id="MF_01576">
    <property type="entry name" value="THF_DHG_CYH"/>
    <property type="match status" value="1"/>
</dbReference>
<comment type="catalytic activity">
    <reaction evidence="8">
        <text>(6R)-5,10-methylene-5,6,7,8-tetrahydrofolate + NADP(+) = (6R)-5,10-methenyltetrahydrofolate + NADPH</text>
        <dbReference type="Rhea" id="RHEA:22812"/>
        <dbReference type="ChEBI" id="CHEBI:15636"/>
        <dbReference type="ChEBI" id="CHEBI:57455"/>
        <dbReference type="ChEBI" id="CHEBI:57783"/>
        <dbReference type="ChEBI" id="CHEBI:58349"/>
        <dbReference type="EC" id="1.5.1.5"/>
    </reaction>
</comment>
<dbReference type="STRING" id="3075.A0A087SD10"/>
<reference evidence="14" key="4">
    <citation type="submission" date="2018-11" db="EMBL/GenBank/DDBJ databases">
        <title>Characterization of plant carbon substrate utilization by Auxenochlorella protothecoides.</title>
        <authorList>
            <person name="Vogler B.W."/>
            <person name="Starkenburg S.R."/>
            <person name="Sudasinghe N."/>
            <person name="Schambach J.Y."/>
            <person name="Rollin J.A."/>
            <person name="Pattathil S."/>
            <person name="Barry A.N."/>
        </authorList>
    </citation>
    <scope>NUCLEOTIDE SEQUENCE [LARGE SCALE GENOMIC DNA]</scope>
    <source>
        <strain evidence="14">UTEX 25</strain>
    </source>
</reference>
<evidence type="ECO:0000256" key="7">
    <source>
        <dbReference type="ARBA" id="ARBA00023268"/>
    </source>
</evidence>
<dbReference type="GO" id="GO:0004488">
    <property type="term" value="F:methylenetetrahydrofolate dehydrogenase (NADP+) activity"/>
    <property type="evidence" value="ECO:0007669"/>
    <property type="project" value="UniProtKB-EC"/>
</dbReference>
<feature type="domain" description="Tetrahydrofolate dehydrogenase/cyclohydrolase NAD(P)-binding" evidence="12">
    <location>
        <begin position="120"/>
        <end position="267"/>
    </location>
</feature>
<dbReference type="Gene3D" id="3.40.50.10860">
    <property type="entry name" value="Leucine Dehydrogenase, chain A, domain 1"/>
    <property type="match status" value="1"/>
</dbReference>
<evidence type="ECO:0000256" key="4">
    <source>
        <dbReference type="ARBA" id="ARBA00022801"/>
    </source>
</evidence>
<dbReference type="AlphaFoldDB" id="A0A087SD10"/>
<evidence type="ECO:0000313" key="15">
    <source>
        <dbReference type="Proteomes" id="UP000028924"/>
    </source>
</evidence>
<keyword evidence="3" id="KW-0554">One-carbon metabolism</keyword>
<gene>
    <name evidence="14" type="ORF">APUTEX25_001276</name>
    <name evidence="13" type="ORF">F751_2873</name>
</gene>
<evidence type="ECO:0000256" key="6">
    <source>
        <dbReference type="ARBA" id="ARBA00023002"/>
    </source>
</evidence>
<dbReference type="RefSeq" id="XP_011396488.1">
    <property type="nucleotide sequence ID" value="XM_011398186.1"/>
</dbReference>
<dbReference type="OrthoDB" id="5126881at2759"/>
<reference evidence="14" key="3">
    <citation type="submission" date="2018-10" db="EMBL/GenBank/DDBJ databases">
        <authorList>
            <person name="Hovde B."/>
            <person name="Zhang X."/>
        </authorList>
    </citation>
    <scope>NUCLEOTIDE SEQUENCE [LARGE SCALE GENOMIC DNA]</scope>
    <source>
        <strain evidence="14">UTEX 25</strain>
    </source>
</reference>
<dbReference type="Proteomes" id="UP000279271">
    <property type="component" value="Unassembled WGS sequence"/>
</dbReference>
<dbReference type="GeneID" id="23614264"/>
<dbReference type="PANTHER" id="PTHR48099">
    <property type="entry name" value="C-1-TETRAHYDROFOLATE SYNTHASE, CYTOPLASMIC-RELATED"/>
    <property type="match status" value="1"/>
</dbReference>
<accession>A0A087SD10</accession>
<keyword evidence="4" id="KW-0378">Hydrolase</keyword>
<comment type="subunit">
    <text evidence="2">Homodimer.</text>
</comment>
<protein>
    <submittedName>
        <fullName evidence="13">Bifunctional protein FolD</fullName>
    </submittedName>
</protein>
<dbReference type="GO" id="GO:0035999">
    <property type="term" value="P:tetrahydrofolate interconversion"/>
    <property type="evidence" value="ECO:0007669"/>
    <property type="project" value="TreeGrafter"/>
</dbReference>
<dbReference type="Pfam" id="PF00763">
    <property type="entry name" value="THF_DHG_CYH"/>
    <property type="match status" value="1"/>
</dbReference>
<dbReference type="SUPFAM" id="SSF53223">
    <property type="entry name" value="Aminoacid dehydrogenase-like, N-terminal domain"/>
    <property type="match status" value="1"/>
</dbReference>
<dbReference type="PROSITE" id="PS00767">
    <property type="entry name" value="THF_DHG_CYH_2"/>
    <property type="match status" value="1"/>
</dbReference>
<keyword evidence="6" id="KW-0560">Oxidoreductase</keyword>
<evidence type="ECO:0000259" key="11">
    <source>
        <dbReference type="Pfam" id="PF00763"/>
    </source>
</evidence>
<keyword evidence="15" id="KW-1185">Reference proteome</keyword>
<comment type="function">
    <text evidence="9">Catalyzes the oxidation of 5,10-methylenetetrahydrofolate to 5,10-methenyltetrahydrofolate and then the hydrolysis of 5,10-methenyltetrahydrofolate to 10-formyltetrahydrofolate.</text>
</comment>
<organism evidence="13 15">
    <name type="scientific">Auxenochlorella protothecoides</name>
    <name type="common">Green microalga</name>
    <name type="synonym">Chlorella protothecoides</name>
    <dbReference type="NCBI Taxonomy" id="3075"/>
    <lineage>
        <taxon>Eukaryota</taxon>
        <taxon>Viridiplantae</taxon>
        <taxon>Chlorophyta</taxon>
        <taxon>core chlorophytes</taxon>
        <taxon>Trebouxiophyceae</taxon>
        <taxon>Chlorellales</taxon>
        <taxon>Chlorellaceae</taxon>
        <taxon>Auxenochlorella</taxon>
    </lineage>
</organism>
<evidence type="ECO:0000256" key="1">
    <source>
        <dbReference type="ARBA" id="ARBA00004777"/>
    </source>
</evidence>
<evidence type="ECO:0000313" key="16">
    <source>
        <dbReference type="Proteomes" id="UP000279271"/>
    </source>
</evidence>
<dbReference type="FunFam" id="3.40.50.10860:FF:000005">
    <property type="entry name" value="C-1-tetrahydrofolate synthase, cytoplasmic, putative"/>
    <property type="match status" value="1"/>
</dbReference>
<dbReference type="InterPro" id="IPR020630">
    <property type="entry name" value="THF_DH/CycHdrlase_cat_dom"/>
</dbReference>
<evidence type="ECO:0000256" key="3">
    <source>
        <dbReference type="ARBA" id="ARBA00022563"/>
    </source>
</evidence>
<dbReference type="InterPro" id="IPR036291">
    <property type="entry name" value="NAD(P)-bd_dom_sf"/>
</dbReference>
<dbReference type="PANTHER" id="PTHR48099:SF5">
    <property type="entry name" value="C-1-TETRAHYDROFOLATE SYNTHASE, CYTOPLASMIC"/>
    <property type="match status" value="1"/>
</dbReference>
<evidence type="ECO:0000256" key="9">
    <source>
        <dbReference type="ARBA" id="ARBA00058319"/>
    </source>
</evidence>